<gene>
    <name evidence="8" type="ORF">FHS74_004973</name>
</gene>
<comment type="subcellular location">
    <subcellularLocation>
        <location evidence="1">Periplasm</location>
    </subcellularLocation>
</comment>
<evidence type="ECO:0000256" key="6">
    <source>
        <dbReference type="ARBA" id="ARBA00022841"/>
    </source>
</evidence>
<evidence type="ECO:0000256" key="5">
    <source>
        <dbReference type="ARBA" id="ARBA00022764"/>
    </source>
</evidence>
<evidence type="ECO:0000256" key="4">
    <source>
        <dbReference type="ARBA" id="ARBA00022729"/>
    </source>
</evidence>
<dbReference type="InterPro" id="IPR031811">
    <property type="entry name" value="ALGX/ALGJ_SGNH-like"/>
</dbReference>
<keyword evidence="6" id="KW-0016">Alginate biosynthesis</keyword>
<evidence type="ECO:0000256" key="2">
    <source>
        <dbReference type="ARBA" id="ARBA00005182"/>
    </source>
</evidence>
<proteinExistence type="predicted"/>
<reference evidence="8 9" key="1">
    <citation type="submission" date="2020-08" db="EMBL/GenBank/DDBJ databases">
        <title>Genomic Encyclopedia of Type Strains, Phase IV (KMG-IV): sequencing the most valuable type-strain genomes for metagenomic binning, comparative biology and taxonomic classification.</title>
        <authorList>
            <person name="Goeker M."/>
        </authorList>
    </citation>
    <scope>NUCLEOTIDE SEQUENCE [LARGE SCALE GENOMIC DNA]</scope>
    <source>
        <strain evidence="8 9">DSM 22198</strain>
    </source>
</reference>
<organism evidence="8 9">
    <name type="scientific">Nitrospirillum iridis</name>
    <dbReference type="NCBI Taxonomy" id="765888"/>
    <lineage>
        <taxon>Bacteria</taxon>
        <taxon>Pseudomonadati</taxon>
        <taxon>Pseudomonadota</taxon>
        <taxon>Alphaproteobacteria</taxon>
        <taxon>Rhodospirillales</taxon>
        <taxon>Azospirillaceae</taxon>
        <taxon>Nitrospirillum</taxon>
    </lineage>
</organism>
<keyword evidence="9" id="KW-1185">Reference proteome</keyword>
<evidence type="ECO:0000256" key="1">
    <source>
        <dbReference type="ARBA" id="ARBA00004418"/>
    </source>
</evidence>
<dbReference type="GO" id="GO:0042121">
    <property type="term" value="P:alginic acid biosynthetic process"/>
    <property type="evidence" value="ECO:0007669"/>
    <property type="project" value="UniProtKB-UniPathway"/>
</dbReference>
<dbReference type="Pfam" id="PF16822">
    <property type="entry name" value="ALGX"/>
    <property type="match status" value="1"/>
</dbReference>
<comment type="caution">
    <text evidence="8">The sequence shown here is derived from an EMBL/GenBank/DDBJ whole genome shotgun (WGS) entry which is preliminary data.</text>
</comment>
<keyword evidence="4" id="KW-0732">Signal</keyword>
<keyword evidence="3" id="KW-0808">Transferase</keyword>
<dbReference type="RefSeq" id="WP_184806734.1">
    <property type="nucleotide sequence ID" value="NZ_JACIIZ010000017.1"/>
</dbReference>
<sequence length="385" mass="44070">MRLTFVILWVTLLSLPIVQMIKPMALEPPVLENRTLHQLPDLNRAAMATPITLMRNVSMWFNDNFGFRNTLIRLRTETNYRLGYSERLHLGPDGWLNYRDVIDTQKGRNALLSDPQLTEFADRFVALHDYLAKRDIDLLVVTVPQKDVIYPESLGRDAPHYPKPTAFTRMQDILTERFGANHIAAEPILRNLRAQNIQAFHRTDFHWTDVAGGEVARAIVNRLADLEGAPSLRWIAPLTIEQIHWAGGESQQLPLFRYVTEDSIRTNEPWRDPAQGTFDWLGVDANFNPDFPLGHDFNWQLAPGRSGLPATVIVSNSYGESFWRAGMNLHFQHLQAFRSKPWGDGTFFASVLRRIAPGTKYFIIEFHEAEMVDAGRIKWSDVTAP</sequence>
<dbReference type="GO" id="GO:0016740">
    <property type="term" value="F:transferase activity"/>
    <property type="evidence" value="ECO:0007669"/>
    <property type="project" value="UniProtKB-KW"/>
</dbReference>
<name>A0A7X0EH92_9PROT</name>
<accession>A0A7X0EH92</accession>
<protein>
    <recommendedName>
        <fullName evidence="7">AlgX/AlgJ SGNH hydrolase-like domain-containing protein</fullName>
    </recommendedName>
</protein>
<dbReference type="EMBL" id="JACIIZ010000017">
    <property type="protein sequence ID" value="MBB6254384.1"/>
    <property type="molecule type" value="Genomic_DNA"/>
</dbReference>
<evidence type="ECO:0000313" key="9">
    <source>
        <dbReference type="Proteomes" id="UP000539175"/>
    </source>
</evidence>
<dbReference type="UniPathway" id="UPA00286"/>
<dbReference type="Proteomes" id="UP000539175">
    <property type="component" value="Unassembled WGS sequence"/>
</dbReference>
<dbReference type="AlphaFoldDB" id="A0A7X0EH92"/>
<comment type="pathway">
    <text evidence="2">Glycan biosynthesis; alginate biosynthesis.</text>
</comment>
<dbReference type="GO" id="GO:0042597">
    <property type="term" value="C:periplasmic space"/>
    <property type="evidence" value="ECO:0007669"/>
    <property type="project" value="UniProtKB-SubCell"/>
</dbReference>
<keyword evidence="5" id="KW-0574">Periplasm</keyword>
<evidence type="ECO:0000256" key="3">
    <source>
        <dbReference type="ARBA" id="ARBA00022679"/>
    </source>
</evidence>
<feature type="domain" description="AlgX/AlgJ SGNH hydrolase-like" evidence="7">
    <location>
        <begin position="90"/>
        <end position="226"/>
    </location>
</feature>
<evidence type="ECO:0000313" key="8">
    <source>
        <dbReference type="EMBL" id="MBB6254384.1"/>
    </source>
</evidence>
<evidence type="ECO:0000259" key="7">
    <source>
        <dbReference type="Pfam" id="PF16822"/>
    </source>
</evidence>